<dbReference type="EMBL" id="FLQY01000187">
    <property type="protein sequence ID" value="SBT08334.1"/>
    <property type="molecule type" value="Genomic_DNA"/>
</dbReference>
<reference evidence="1 2" key="1">
    <citation type="submission" date="2016-06" db="EMBL/GenBank/DDBJ databases">
        <authorList>
            <person name="Kjaerup R.B."/>
            <person name="Dalgaard T.S."/>
            <person name="Juul-Madsen H.R."/>
        </authorList>
    </citation>
    <scope>NUCLEOTIDE SEQUENCE [LARGE SCALE GENOMIC DNA]</scope>
    <source>
        <strain evidence="1">2</strain>
    </source>
</reference>
<gene>
    <name evidence="1" type="ORF">PROAA_2670007</name>
</gene>
<dbReference type="Proteomes" id="UP000199600">
    <property type="component" value="Unassembled WGS sequence"/>
</dbReference>
<accession>A0A1A8XTC5</accession>
<protein>
    <submittedName>
        <fullName evidence="1">Uncharacterized protein</fullName>
    </submittedName>
</protein>
<sequence>MGGVDGAPGCPVGTRVMTPFACDLLAMLGAVARGHRRRTVSQGRAERCNGAACVATAGRDRYRRLRYTQSGLTVSTAVPIDSAQ</sequence>
<evidence type="ECO:0000313" key="1">
    <source>
        <dbReference type="EMBL" id="SBT08334.1"/>
    </source>
</evidence>
<name>A0A1A8XTC5_9RHOO</name>
<organism evidence="1 2">
    <name type="scientific">Candidatus Propionivibrio aalborgensis</name>
    <dbReference type="NCBI Taxonomy" id="1860101"/>
    <lineage>
        <taxon>Bacteria</taxon>
        <taxon>Pseudomonadati</taxon>
        <taxon>Pseudomonadota</taxon>
        <taxon>Betaproteobacteria</taxon>
        <taxon>Rhodocyclales</taxon>
        <taxon>Rhodocyclaceae</taxon>
        <taxon>Propionivibrio</taxon>
    </lineage>
</organism>
<proteinExistence type="predicted"/>
<keyword evidence="2" id="KW-1185">Reference proteome</keyword>
<evidence type="ECO:0000313" key="2">
    <source>
        <dbReference type="Proteomes" id="UP000199600"/>
    </source>
</evidence>
<dbReference type="AlphaFoldDB" id="A0A1A8XTC5"/>